<evidence type="ECO:0000259" key="12">
    <source>
        <dbReference type="PROSITE" id="PS52004"/>
    </source>
</evidence>
<feature type="region of interest" description="N-terminal hotdog fold" evidence="10">
    <location>
        <begin position="922"/>
        <end position="1038"/>
    </location>
</feature>
<dbReference type="InterPro" id="IPR049551">
    <property type="entry name" value="PKS_DH_C"/>
</dbReference>
<dbReference type="InterPro" id="IPR020806">
    <property type="entry name" value="PKS_PP-bd"/>
</dbReference>
<dbReference type="SMART" id="SM00827">
    <property type="entry name" value="PKS_AT"/>
    <property type="match status" value="1"/>
</dbReference>
<dbReference type="Pfam" id="PF00109">
    <property type="entry name" value="ketoacyl-synt"/>
    <property type="match status" value="1"/>
</dbReference>
<dbReference type="InterPro" id="IPR032821">
    <property type="entry name" value="PKS_assoc"/>
</dbReference>
<dbReference type="SMART" id="SM00822">
    <property type="entry name" value="PKS_KR"/>
    <property type="match status" value="1"/>
</dbReference>
<dbReference type="InterPro" id="IPR049552">
    <property type="entry name" value="PKS_DH_N"/>
</dbReference>
<keyword evidence="6" id="KW-0677">Repeat</keyword>
<feature type="domain" description="PKS/mFAS DH" evidence="13">
    <location>
        <begin position="922"/>
        <end position="1187"/>
    </location>
</feature>
<dbReference type="PROSITE" id="PS00012">
    <property type="entry name" value="PHOSPHOPANTETHEINE"/>
    <property type="match status" value="1"/>
</dbReference>
<keyword evidence="3" id="KW-0596">Phosphopantetheine</keyword>
<dbReference type="GO" id="GO:0006633">
    <property type="term" value="P:fatty acid biosynthetic process"/>
    <property type="evidence" value="ECO:0007669"/>
    <property type="project" value="InterPro"/>
</dbReference>
<dbReference type="PROSITE" id="PS00606">
    <property type="entry name" value="KS3_1"/>
    <property type="match status" value="1"/>
</dbReference>
<dbReference type="Pfam" id="PF00698">
    <property type="entry name" value="Acyl_transf_1"/>
    <property type="match status" value="1"/>
</dbReference>
<dbReference type="Gene3D" id="1.10.1200.10">
    <property type="entry name" value="ACP-like"/>
    <property type="match status" value="1"/>
</dbReference>
<dbReference type="InterPro" id="IPR036736">
    <property type="entry name" value="ACP-like_sf"/>
</dbReference>
<dbReference type="Pfam" id="PF02801">
    <property type="entry name" value="Ketoacyl-synt_C"/>
    <property type="match status" value="1"/>
</dbReference>
<dbReference type="PANTHER" id="PTHR43775:SF51">
    <property type="entry name" value="INACTIVE PHENOLPHTHIOCEROL SYNTHESIS POLYKETIDE SYNTHASE TYPE I PKS1-RELATED"/>
    <property type="match status" value="1"/>
</dbReference>
<organism evidence="14 15">
    <name type="scientific">Pseudonocardia endophytica</name>
    <dbReference type="NCBI Taxonomy" id="401976"/>
    <lineage>
        <taxon>Bacteria</taxon>
        <taxon>Bacillati</taxon>
        <taxon>Actinomycetota</taxon>
        <taxon>Actinomycetes</taxon>
        <taxon>Pseudonocardiales</taxon>
        <taxon>Pseudonocardiaceae</taxon>
        <taxon>Pseudonocardia</taxon>
    </lineage>
</organism>
<evidence type="ECO:0000256" key="10">
    <source>
        <dbReference type="PROSITE-ProRule" id="PRU01363"/>
    </source>
</evidence>
<dbReference type="EMBL" id="SMFZ01000002">
    <property type="protein sequence ID" value="TCK22288.1"/>
    <property type="molecule type" value="Genomic_DNA"/>
</dbReference>
<dbReference type="GO" id="GO:0033068">
    <property type="term" value="P:macrolide biosynthetic process"/>
    <property type="evidence" value="ECO:0007669"/>
    <property type="project" value="UniProtKB-ARBA"/>
</dbReference>
<dbReference type="Pfam" id="PF08990">
    <property type="entry name" value="Docking"/>
    <property type="match status" value="1"/>
</dbReference>
<evidence type="ECO:0000256" key="4">
    <source>
        <dbReference type="ARBA" id="ARBA00022553"/>
    </source>
</evidence>
<dbReference type="Gene3D" id="3.40.50.720">
    <property type="entry name" value="NAD(P)-binding Rossmann-like Domain"/>
    <property type="match status" value="1"/>
</dbReference>
<keyword evidence="7" id="KW-0045">Antibiotic biosynthesis</keyword>
<dbReference type="SUPFAM" id="SSF55048">
    <property type="entry name" value="Probable ACP-binding domain of malonyl-CoA ACP transacylase"/>
    <property type="match status" value="1"/>
</dbReference>
<evidence type="ECO:0000313" key="15">
    <source>
        <dbReference type="Proteomes" id="UP000295560"/>
    </source>
</evidence>
<dbReference type="SMART" id="SM01294">
    <property type="entry name" value="PKS_PP_betabranch"/>
    <property type="match status" value="1"/>
</dbReference>
<keyword evidence="8" id="KW-0511">Multifunctional enzyme</keyword>
<dbReference type="InterPro" id="IPR016036">
    <property type="entry name" value="Malonyl_transacylase_ACP-bd"/>
</dbReference>
<evidence type="ECO:0000256" key="3">
    <source>
        <dbReference type="ARBA" id="ARBA00022450"/>
    </source>
</evidence>
<accession>A0A4R1HK90</accession>
<keyword evidence="9" id="KW-0012">Acyltransferase</keyword>
<evidence type="ECO:0000313" key="14">
    <source>
        <dbReference type="EMBL" id="TCK22288.1"/>
    </source>
</evidence>
<dbReference type="InterPro" id="IPR015083">
    <property type="entry name" value="NorB/c/GfsB-D-like_docking"/>
</dbReference>
<comment type="pathway">
    <text evidence="2">Antibiotic biosynthesis.</text>
</comment>
<dbReference type="PROSITE" id="PS52019">
    <property type="entry name" value="PKS_MFAS_DH"/>
    <property type="match status" value="1"/>
</dbReference>
<dbReference type="InterPro" id="IPR020841">
    <property type="entry name" value="PKS_Beta-ketoAc_synthase_dom"/>
</dbReference>
<dbReference type="InterPro" id="IPR050091">
    <property type="entry name" value="PKS_NRPS_Biosynth_Enz"/>
</dbReference>
<dbReference type="InterPro" id="IPR042104">
    <property type="entry name" value="PKS_dehydratase_sf"/>
</dbReference>
<feature type="domain" description="Carrier" evidence="11">
    <location>
        <begin position="1660"/>
        <end position="1738"/>
    </location>
</feature>
<dbReference type="GO" id="GO:0004312">
    <property type="term" value="F:fatty acid synthase activity"/>
    <property type="evidence" value="ECO:0007669"/>
    <property type="project" value="TreeGrafter"/>
</dbReference>
<dbReference type="Gene3D" id="3.40.47.10">
    <property type="match status" value="1"/>
</dbReference>
<feature type="region of interest" description="C-terminal hotdog fold" evidence="10">
    <location>
        <begin position="1052"/>
        <end position="1187"/>
    </location>
</feature>
<dbReference type="Pfam" id="PF00550">
    <property type="entry name" value="PP-binding"/>
    <property type="match status" value="1"/>
</dbReference>
<dbReference type="RefSeq" id="WP_132431037.1">
    <property type="nucleotide sequence ID" value="NZ_SMFZ01000002.1"/>
</dbReference>
<dbReference type="SUPFAM" id="SSF47336">
    <property type="entry name" value="ACP-like"/>
    <property type="match status" value="1"/>
</dbReference>
<dbReference type="Gene3D" id="3.10.129.110">
    <property type="entry name" value="Polyketide synthase dehydratase"/>
    <property type="match status" value="1"/>
</dbReference>
<gene>
    <name evidence="14" type="ORF">EV378_6289</name>
</gene>
<dbReference type="InterPro" id="IPR014030">
    <property type="entry name" value="Ketoacyl_synth_N"/>
</dbReference>
<name>A0A4R1HK90_PSEEN</name>
<dbReference type="InterPro" id="IPR057326">
    <property type="entry name" value="KR_dom"/>
</dbReference>
<evidence type="ECO:0000256" key="2">
    <source>
        <dbReference type="ARBA" id="ARBA00004792"/>
    </source>
</evidence>
<dbReference type="PROSITE" id="PS50075">
    <property type="entry name" value="CARRIER"/>
    <property type="match status" value="1"/>
</dbReference>
<evidence type="ECO:0000256" key="6">
    <source>
        <dbReference type="ARBA" id="ARBA00022737"/>
    </source>
</evidence>
<evidence type="ECO:0000259" key="11">
    <source>
        <dbReference type="PROSITE" id="PS50075"/>
    </source>
</evidence>
<evidence type="ECO:0000256" key="9">
    <source>
        <dbReference type="ARBA" id="ARBA00023315"/>
    </source>
</evidence>
<dbReference type="CDD" id="cd00833">
    <property type="entry name" value="PKS"/>
    <property type="match status" value="1"/>
</dbReference>
<dbReference type="OrthoDB" id="3653264at2"/>
<dbReference type="SUPFAM" id="SSF53901">
    <property type="entry name" value="Thiolase-like"/>
    <property type="match status" value="1"/>
</dbReference>
<feature type="active site" description="Proton acceptor; for dehydratase activity" evidence="10">
    <location>
        <position position="954"/>
    </location>
</feature>
<evidence type="ECO:0000259" key="13">
    <source>
        <dbReference type="PROSITE" id="PS52019"/>
    </source>
</evidence>
<comment type="caution">
    <text evidence="14">The sequence shown here is derived from an EMBL/GenBank/DDBJ whole genome shotgun (WGS) entry which is preliminary data.</text>
</comment>
<dbReference type="Gene3D" id="3.30.70.3290">
    <property type="match status" value="1"/>
</dbReference>
<dbReference type="Pfam" id="PF21089">
    <property type="entry name" value="PKS_DH_N"/>
    <property type="match status" value="1"/>
</dbReference>
<dbReference type="SUPFAM" id="SSF51735">
    <property type="entry name" value="NAD(P)-binding Rossmann-fold domains"/>
    <property type="match status" value="2"/>
</dbReference>
<reference evidence="14 15" key="1">
    <citation type="submission" date="2019-03" db="EMBL/GenBank/DDBJ databases">
        <title>Sequencing the genomes of 1000 actinobacteria strains.</title>
        <authorList>
            <person name="Klenk H.-P."/>
        </authorList>
    </citation>
    <scope>NUCLEOTIDE SEQUENCE [LARGE SCALE GENOMIC DNA]</scope>
    <source>
        <strain evidence="14 15">DSM 44969</strain>
    </source>
</reference>
<dbReference type="InterPro" id="IPR016039">
    <property type="entry name" value="Thiolase-like"/>
</dbReference>
<dbReference type="InterPro" id="IPR049900">
    <property type="entry name" value="PKS_mFAS_DH"/>
</dbReference>
<dbReference type="FunFam" id="1.10.1200.10:FF:000007">
    <property type="entry name" value="Probable polyketide synthase pks17"/>
    <property type="match status" value="1"/>
</dbReference>
<dbReference type="FunFam" id="3.40.47.10:FF:000019">
    <property type="entry name" value="Polyketide synthase type I"/>
    <property type="match status" value="1"/>
</dbReference>
<dbReference type="CDD" id="cd08956">
    <property type="entry name" value="KR_3_FAS_SDR_x"/>
    <property type="match status" value="1"/>
</dbReference>
<keyword evidence="15" id="KW-1185">Reference proteome</keyword>
<evidence type="ECO:0000256" key="1">
    <source>
        <dbReference type="ARBA" id="ARBA00001957"/>
    </source>
</evidence>
<dbReference type="SMART" id="SM00825">
    <property type="entry name" value="PKS_KS"/>
    <property type="match status" value="1"/>
</dbReference>
<dbReference type="PANTHER" id="PTHR43775">
    <property type="entry name" value="FATTY ACID SYNTHASE"/>
    <property type="match status" value="1"/>
</dbReference>
<feature type="active site" description="Proton donor; for dehydratase activity" evidence="10">
    <location>
        <position position="1111"/>
    </location>
</feature>
<dbReference type="InterPro" id="IPR013968">
    <property type="entry name" value="PKS_KR"/>
</dbReference>
<dbReference type="InterPro" id="IPR001227">
    <property type="entry name" value="Ac_transferase_dom_sf"/>
</dbReference>
<dbReference type="Pfam" id="PF16197">
    <property type="entry name" value="KAsynt_C_assoc"/>
    <property type="match status" value="1"/>
</dbReference>
<evidence type="ECO:0000256" key="8">
    <source>
        <dbReference type="ARBA" id="ARBA00023268"/>
    </source>
</evidence>
<comment type="cofactor">
    <cofactor evidence="1">
        <name>pantetheine 4'-phosphate</name>
        <dbReference type="ChEBI" id="CHEBI:47942"/>
    </cofactor>
</comment>
<feature type="domain" description="Ketosynthase family 3 (KS3)" evidence="12">
    <location>
        <begin position="33"/>
        <end position="461"/>
    </location>
</feature>
<dbReference type="Gene3D" id="3.40.366.10">
    <property type="entry name" value="Malonyl-Coenzyme A Acyl Carrier Protein, domain 2"/>
    <property type="match status" value="1"/>
</dbReference>
<dbReference type="InterPro" id="IPR018201">
    <property type="entry name" value="Ketoacyl_synth_AS"/>
</dbReference>
<dbReference type="PROSITE" id="PS52004">
    <property type="entry name" value="KS3_2"/>
    <property type="match status" value="1"/>
</dbReference>
<dbReference type="InterPro" id="IPR036291">
    <property type="entry name" value="NAD(P)-bd_dom_sf"/>
</dbReference>
<dbReference type="InterPro" id="IPR020807">
    <property type="entry name" value="PKS_DH"/>
</dbReference>
<dbReference type="SMART" id="SM00823">
    <property type="entry name" value="PKS_PP"/>
    <property type="match status" value="1"/>
</dbReference>
<dbReference type="GO" id="GO:0031177">
    <property type="term" value="F:phosphopantetheine binding"/>
    <property type="evidence" value="ECO:0007669"/>
    <property type="project" value="InterPro"/>
</dbReference>
<protein>
    <submittedName>
        <fullName evidence="14">Acyl transferase domain-containing protein</fullName>
    </submittedName>
</protein>
<dbReference type="Proteomes" id="UP000295560">
    <property type="component" value="Unassembled WGS sequence"/>
</dbReference>
<keyword evidence="4" id="KW-0597">Phosphoprotein</keyword>
<dbReference type="Pfam" id="PF14765">
    <property type="entry name" value="PS-DH"/>
    <property type="match status" value="1"/>
</dbReference>
<dbReference type="GO" id="GO:0004315">
    <property type="term" value="F:3-oxoacyl-[acyl-carrier-protein] synthase activity"/>
    <property type="evidence" value="ECO:0007669"/>
    <property type="project" value="InterPro"/>
</dbReference>
<evidence type="ECO:0000256" key="5">
    <source>
        <dbReference type="ARBA" id="ARBA00022679"/>
    </source>
</evidence>
<dbReference type="SMART" id="SM00826">
    <property type="entry name" value="PKS_DH"/>
    <property type="match status" value="1"/>
</dbReference>
<keyword evidence="5 14" id="KW-0808">Transferase</keyword>
<dbReference type="InterPro" id="IPR014043">
    <property type="entry name" value="Acyl_transferase_dom"/>
</dbReference>
<dbReference type="InterPro" id="IPR016035">
    <property type="entry name" value="Acyl_Trfase/lysoPLipase"/>
</dbReference>
<sequence length="1814" mass="189736">MANEDRLRDYLRRATVDLANTRQELADEQAGRHEPIAVVGMGCRFPGGTSSPADLWEVVDEGRDVVGEFPTDRGWNLSELYDPDPSNPGTTYTLRGGFLPDAGDFDAGFFQISPRNVVAIDPQHRLVLETCWEAFEQAGIDPAGIRGSRTGVYVGSMYDHYSTQHLGDTPAEYDGTLMVYSAPSMISGRVSYTFGFTGPAVSVDTACSSSLVGVHLATQALRRGECGMALAGGVTVMASPDPFVAFSRQRGLAEDGRCKAFSADADGAVWSEGAGVLLLERLSDAQRNGRRILGLVRGTAVNQDGASNGITAPHGPAQEQVIGQALADARLTPQDVDLVEAHGTGTPLGDPIEAGAILATYGQGRGDARAVRFGSVKSNLGHTQAAAGVAGIVKMLMAMRHERLPHSINVSEPSAHVDWAAGAAELATESADWPRHGDAPRRAAVSAFGIGGTNAHVVLEEPGEPEPVPADEHVGPLAWPLSACSETALAEQARRLRDHVATDASLRPVDVAHTLTAGRSRFDHRGVVVGRDRAELLDALTGWVDGRPGAAVTGVATAAGHRVFLFTGQGGQRPGMGRELYETFPVFAVALDEVCDALDTHLDRPLREIMWAADGTPDAAELNETRWTQPALFAYGVAVFRLLESFGVAPDTVAGHSVGELAAAHVAGVWSLADAARVVTTRARLMQELDERGAMVAVAASHDEVAVELTDVADRVSVAAVNGPESVVVSGHEQTVLAVAERWAEQGRRTRRLDVSHAFHSPLMEPMLDAFADVLAGVTFGAPQLGYATNLGPDRTWTDPAYWVDQIRSAVLFAPMVARLAAAGATTYLEVGPRPVLAGMVQGCPTGGATVTTVCRKDRPEPDALLACLSDVFVSGGEVRWSTDGGTVADLPTYAFDRKRYWLQPARSRVDVAAAGLDRAAHPLLKACLDVADQDGLVATGLLTTGDQQWLADHRIGGAVVVPGTAVLDVVAEVCRRAGYGRIDELTFERPLVLPDDAALLLQVAVRDGAVSVHSRPDENEPWARNATGTVSASEPLGGACVWADRWPPPGATEVDVEDAYDRLEELGYDYGPAFRGVVGAWRSGEDRYVEVAVPDGVDTDGCGLHPVLLDAAFHPYILDGVDEAGDPELPFAFRGVRVSGSNPSTLRVRLGTGPSGPTVEAADADGNAVLSVEEIATRPVSVAALAAAAGSTTGPVGSHRVDWTRCTATADAGARWASVGAIEVAGLPRYSTFDELAEACAVGDGRPAFVAFACPSDGARETDGAAGVAARARAVAGEALAAAQRWVGDERFAGVRLVFLAGGEDPVSAAVWGLVRVAMAEHAGRFALVDNGSGGDPWAAVAGAVAAGESQCRVRDGQVLVPRIVTRTPEPAAQQPGLGDGTVLVTGATGGLGALVARRLVERHGARDLLLTSRRGRAADGADELVAGLEELGASVRIEACDMADRDAVSRLLASVGADRPLVGVVHCAGVLDDGVLTALTPQRLDTVFRAKVDAAAVLHELTAALPLRAFVLFSSLAGVLGNAGQANYAAANTFLDALAAQRTRQGLAAHSLAWGPWSVSGMVDGLDDAEASRITRGGITPLSAEQGLELLDAAIAEAPGGDPLTVATRWDKAALRSSAQSGGTVPVMLRDLVPARRDAGGAGAASLTDRLAGAAETQARPIVLDFVRAQVAGVLAHGSAEDVPTDQPFSELGFDSLAAVELRNRLTAATGLELPPSLVFDFPTVSAVVDHLHASLAPSPPEAASIADTVGDMLERLEIDLLAADTEERDRVAVVLRQALKELTATDELETVELSVASASDEEIFSMLDRQL</sequence>
<dbReference type="InterPro" id="IPR014031">
    <property type="entry name" value="Ketoacyl_synth_C"/>
</dbReference>
<evidence type="ECO:0000256" key="7">
    <source>
        <dbReference type="ARBA" id="ARBA00023194"/>
    </source>
</evidence>
<proteinExistence type="predicted"/>
<dbReference type="SUPFAM" id="SSF52151">
    <property type="entry name" value="FabD/lysophospholipase-like"/>
    <property type="match status" value="1"/>
</dbReference>
<dbReference type="InterPro" id="IPR009081">
    <property type="entry name" value="PP-bd_ACP"/>
</dbReference>
<dbReference type="Pfam" id="PF08659">
    <property type="entry name" value="KR"/>
    <property type="match status" value="1"/>
</dbReference>
<dbReference type="InterPro" id="IPR006162">
    <property type="entry name" value="Ppantetheine_attach_site"/>
</dbReference>